<keyword evidence="3" id="KW-1185">Reference proteome</keyword>
<sequence length="94" mass="10812">MAGMSADEIKKRQEYLRQQRDKLVAMKKKEREKQLLTAEQSDPGRPASARAARQTLQGAKTEEKKPELSEEERKKTEMRRQIANKLKAELMGGN</sequence>
<evidence type="ECO:0000256" key="1">
    <source>
        <dbReference type="SAM" id="MobiDB-lite"/>
    </source>
</evidence>
<dbReference type="AlphaFoldDB" id="A0A9D4L4Y5"/>
<evidence type="ECO:0000313" key="3">
    <source>
        <dbReference type="Proteomes" id="UP000828390"/>
    </source>
</evidence>
<dbReference type="PANTHER" id="PTHR21532">
    <property type="entry name" value="PHOSPHODIESTERASE HL"/>
    <property type="match status" value="1"/>
</dbReference>
<dbReference type="GO" id="GO:0005930">
    <property type="term" value="C:axoneme"/>
    <property type="evidence" value="ECO:0007669"/>
    <property type="project" value="TreeGrafter"/>
</dbReference>
<evidence type="ECO:0000313" key="2">
    <source>
        <dbReference type="EMBL" id="KAH3851409.1"/>
    </source>
</evidence>
<name>A0A9D4L4Y5_DREPO</name>
<dbReference type="PANTHER" id="PTHR21532:SF0">
    <property type="entry name" value="CILIA- AND FLAGELLA-ASSOCIATED PROTEIN 36"/>
    <property type="match status" value="1"/>
</dbReference>
<dbReference type="InterPro" id="IPR038888">
    <property type="entry name" value="CFAP36"/>
</dbReference>
<accession>A0A9D4L4Y5</accession>
<dbReference type="GO" id="GO:0097546">
    <property type="term" value="C:ciliary base"/>
    <property type="evidence" value="ECO:0007669"/>
    <property type="project" value="TreeGrafter"/>
</dbReference>
<comment type="caution">
    <text evidence="2">The sequence shown here is derived from an EMBL/GenBank/DDBJ whole genome shotgun (WGS) entry which is preliminary data.</text>
</comment>
<dbReference type="Proteomes" id="UP000828390">
    <property type="component" value="Unassembled WGS sequence"/>
</dbReference>
<reference evidence="2" key="1">
    <citation type="journal article" date="2019" name="bioRxiv">
        <title>The Genome of the Zebra Mussel, Dreissena polymorpha: A Resource for Invasive Species Research.</title>
        <authorList>
            <person name="McCartney M.A."/>
            <person name="Auch B."/>
            <person name="Kono T."/>
            <person name="Mallez S."/>
            <person name="Zhang Y."/>
            <person name="Obille A."/>
            <person name="Becker A."/>
            <person name="Abrahante J.E."/>
            <person name="Garbe J."/>
            <person name="Badalamenti J.P."/>
            <person name="Herman A."/>
            <person name="Mangelson H."/>
            <person name="Liachko I."/>
            <person name="Sullivan S."/>
            <person name="Sone E.D."/>
            <person name="Koren S."/>
            <person name="Silverstein K.A.T."/>
            <person name="Beckman K.B."/>
            <person name="Gohl D.M."/>
        </authorList>
    </citation>
    <scope>NUCLEOTIDE SEQUENCE</scope>
    <source>
        <strain evidence="2">Duluth1</strain>
        <tissue evidence="2">Whole animal</tissue>
    </source>
</reference>
<organism evidence="2 3">
    <name type="scientific">Dreissena polymorpha</name>
    <name type="common">Zebra mussel</name>
    <name type="synonym">Mytilus polymorpha</name>
    <dbReference type="NCBI Taxonomy" id="45954"/>
    <lineage>
        <taxon>Eukaryota</taxon>
        <taxon>Metazoa</taxon>
        <taxon>Spiralia</taxon>
        <taxon>Lophotrochozoa</taxon>
        <taxon>Mollusca</taxon>
        <taxon>Bivalvia</taxon>
        <taxon>Autobranchia</taxon>
        <taxon>Heteroconchia</taxon>
        <taxon>Euheterodonta</taxon>
        <taxon>Imparidentia</taxon>
        <taxon>Neoheterodontei</taxon>
        <taxon>Myida</taxon>
        <taxon>Dreissenoidea</taxon>
        <taxon>Dreissenidae</taxon>
        <taxon>Dreissena</taxon>
    </lineage>
</organism>
<feature type="compositionally biased region" description="Basic and acidic residues" evidence="1">
    <location>
        <begin position="60"/>
        <end position="79"/>
    </location>
</feature>
<reference evidence="2" key="2">
    <citation type="submission" date="2020-11" db="EMBL/GenBank/DDBJ databases">
        <authorList>
            <person name="McCartney M.A."/>
            <person name="Auch B."/>
            <person name="Kono T."/>
            <person name="Mallez S."/>
            <person name="Becker A."/>
            <person name="Gohl D.M."/>
            <person name="Silverstein K.A.T."/>
            <person name="Koren S."/>
            <person name="Bechman K.B."/>
            <person name="Herman A."/>
            <person name="Abrahante J.E."/>
            <person name="Garbe J."/>
        </authorList>
    </citation>
    <scope>NUCLEOTIDE SEQUENCE</scope>
    <source>
        <strain evidence="2">Duluth1</strain>
        <tissue evidence="2">Whole animal</tissue>
    </source>
</reference>
<proteinExistence type="predicted"/>
<dbReference type="EMBL" id="JAIWYP010000003">
    <property type="protein sequence ID" value="KAH3851409.1"/>
    <property type="molecule type" value="Genomic_DNA"/>
</dbReference>
<protein>
    <submittedName>
        <fullName evidence="2">Uncharacterized protein</fullName>
    </submittedName>
</protein>
<feature type="region of interest" description="Disordered" evidence="1">
    <location>
        <begin position="29"/>
        <end position="79"/>
    </location>
</feature>
<gene>
    <name evidence="2" type="ORF">DPMN_093890</name>
</gene>